<evidence type="ECO:0000256" key="7">
    <source>
        <dbReference type="SAM" id="SignalP"/>
    </source>
</evidence>
<name>A0A7W8LPV7_9DEIO</name>
<feature type="chain" id="PRO_5031430461" evidence="7">
    <location>
        <begin position="34"/>
        <end position="354"/>
    </location>
</feature>
<feature type="active site" description="Proton donor" evidence="4">
    <location>
        <position position="236"/>
    </location>
</feature>
<keyword evidence="7" id="KW-0732">Signal</keyword>
<gene>
    <name evidence="8" type="ORF">HNQ09_001460</name>
</gene>
<dbReference type="RefSeq" id="WP_343057651.1">
    <property type="nucleotide sequence ID" value="NZ_JACHFN010000004.1"/>
</dbReference>
<evidence type="ECO:0000256" key="4">
    <source>
        <dbReference type="PIRSR" id="PIRSR606710-1"/>
    </source>
</evidence>
<dbReference type="Proteomes" id="UP000525389">
    <property type="component" value="Unassembled WGS sequence"/>
</dbReference>
<comment type="caution">
    <text evidence="8">The sequence shown here is derived from an EMBL/GenBank/DDBJ whole genome shotgun (WGS) entry which is preliminary data.</text>
</comment>
<accession>A0A7W8LPV7</accession>
<dbReference type="Pfam" id="PF04616">
    <property type="entry name" value="Glyco_hydro_43"/>
    <property type="match status" value="1"/>
</dbReference>
<feature type="signal peptide" evidence="7">
    <location>
        <begin position="1"/>
        <end position="33"/>
    </location>
</feature>
<reference evidence="8 9" key="1">
    <citation type="submission" date="2020-08" db="EMBL/GenBank/DDBJ databases">
        <title>Genomic Encyclopedia of Type Strains, Phase IV (KMG-IV): sequencing the most valuable type-strain genomes for metagenomic binning, comparative biology and taxonomic classification.</title>
        <authorList>
            <person name="Goeker M."/>
        </authorList>
    </citation>
    <scope>NUCLEOTIDE SEQUENCE [LARGE SCALE GENOMIC DNA]</scope>
    <source>
        <strain evidence="8 9">DSM 101791</strain>
    </source>
</reference>
<evidence type="ECO:0000313" key="8">
    <source>
        <dbReference type="EMBL" id="MBB5234022.1"/>
    </source>
</evidence>
<evidence type="ECO:0000256" key="1">
    <source>
        <dbReference type="ARBA" id="ARBA00009865"/>
    </source>
</evidence>
<keyword evidence="9" id="KW-1185">Reference proteome</keyword>
<comment type="similarity">
    <text evidence="1 6">Belongs to the glycosyl hydrolase 43 family.</text>
</comment>
<dbReference type="CDD" id="cd08999">
    <property type="entry name" value="GH43_ABN-like"/>
    <property type="match status" value="1"/>
</dbReference>
<keyword evidence="2 6" id="KW-0378">Hydrolase</keyword>
<organism evidence="8 9">
    <name type="scientific">Deinococcus budaensis</name>
    <dbReference type="NCBI Taxonomy" id="1665626"/>
    <lineage>
        <taxon>Bacteria</taxon>
        <taxon>Thermotogati</taxon>
        <taxon>Deinococcota</taxon>
        <taxon>Deinococci</taxon>
        <taxon>Deinococcales</taxon>
        <taxon>Deinococcaceae</taxon>
        <taxon>Deinococcus</taxon>
    </lineage>
</organism>
<sequence length="354" mass="37445">MTRPQPARPLPVRPRLALAFTLTALLTPGATLAGGSGGPAATAPAKAPATAKTFRNPVLDENFADPFVLREGGVYHAYATNTDGSNVPHAVSRDLVRWERRGDAMPLLPAWAGGGRTWAPEVARVGQRFVLYYTALHEESGRQCIGAASGASPAGPFRDTSAKPLICQLAEGGSIDASPFLDSDGKRYLLWKNDGNCCNQATNIYLQPLSADGLRLTGKASTLIQNFQLWEGNVIEAPTLYKAGGVYYLLYSAGPFDSDLYAVGYATAPRIGGPYRKAPENPILVTKGAVAGPGHQTVVKDGAGRTWLAYHAWTTGAIGDTVGYRSLRLDPITFSGGKARVAGPTLTPQRAPTP</sequence>
<protein>
    <submittedName>
        <fullName evidence="8">Beta-xylosidase</fullName>
    </submittedName>
</protein>
<dbReference type="GO" id="GO:0005975">
    <property type="term" value="P:carbohydrate metabolic process"/>
    <property type="evidence" value="ECO:0007669"/>
    <property type="project" value="InterPro"/>
</dbReference>
<dbReference type="InterPro" id="IPR051795">
    <property type="entry name" value="Glycosyl_Hydrlase_43"/>
</dbReference>
<dbReference type="EMBL" id="JACHFN010000004">
    <property type="protein sequence ID" value="MBB5234022.1"/>
    <property type="molecule type" value="Genomic_DNA"/>
</dbReference>
<evidence type="ECO:0000256" key="5">
    <source>
        <dbReference type="PIRSR" id="PIRSR606710-2"/>
    </source>
</evidence>
<keyword evidence="3 6" id="KW-0326">Glycosidase</keyword>
<dbReference type="InterPro" id="IPR023296">
    <property type="entry name" value="Glyco_hydro_beta-prop_sf"/>
</dbReference>
<dbReference type="InterPro" id="IPR006710">
    <property type="entry name" value="Glyco_hydro_43"/>
</dbReference>
<dbReference type="AlphaFoldDB" id="A0A7W8LPV7"/>
<dbReference type="SUPFAM" id="SSF75005">
    <property type="entry name" value="Arabinanase/levansucrase/invertase"/>
    <property type="match status" value="1"/>
</dbReference>
<evidence type="ECO:0000256" key="3">
    <source>
        <dbReference type="ARBA" id="ARBA00023295"/>
    </source>
</evidence>
<proteinExistence type="inferred from homology"/>
<dbReference type="GO" id="GO:0004553">
    <property type="term" value="F:hydrolase activity, hydrolyzing O-glycosyl compounds"/>
    <property type="evidence" value="ECO:0007669"/>
    <property type="project" value="InterPro"/>
</dbReference>
<evidence type="ECO:0000313" key="9">
    <source>
        <dbReference type="Proteomes" id="UP000525389"/>
    </source>
</evidence>
<feature type="site" description="Important for catalytic activity, responsible for pKa modulation of the active site Glu and correct orientation of both the proton donor and substrate" evidence="5">
    <location>
        <position position="176"/>
    </location>
</feature>
<dbReference type="PANTHER" id="PTHR42812">
    <property type="entry name" value="BETA-XYLOSIDASE"/>
    <property type="match status" value="1"/>
</dbReference>
<evidence type="ECO:0000256" key="6">
    <source>
        <dbReference type="RuleBase" id="RU361187"/>
    </source>
</evidence>
<dbReference type="PANTHER" id="PTHR42812:SF5">
    <property type="entry name" value="ENDO-ARABINASE"/>
    <property type="match status" value="1"/>
</dbReference>
<feature type="active site" description="Proton acceptor" evidence="4">
    <location>
        <position position="65"/>
    </location>
</feature>
<dbReference type="Gene3D" id="2.115.10.20">
    <property type="entry name" value="Glycosyl hydrolase domain, family 43"/>
    <property type="match status" value="1"/>
</dbReference>
<evidence type="ECO:0000256" key="2">
    <source>
        <dbReference type="ARBA" id="ARBA00022801"/>
    </source>
</evidence>